<proteinExistence type="predicted"/>
<evidence type="ECO:0000313" key="1">
    <source>
        <dbReference type="EMBL" id="GAA5091774.1"/>
    </source>
</evidence>
<dbReference type="RefSeq" id="WP_345203103.1">
    <property type="nucleotide sequence ID" value="NZ_BAABHX010000003.1"/>
</dbReference>
<protein>
    <submittedName>
        <fullName evidence="1">Uncharacterized protein</fullName>
    </submittedName>
</protein>
<gene>
    <name evidence="1" type="ORF">GCM10023210_19770</name>
</gene>
<name>A0ABP9M674_9FLAO</name>
<dbReference type="Proteomes" id="UP001500353">
    <property type="component" value="Unassembled WGS sequence"/>
</dbReference>
<dbReference type="EMBL" id="BAABHX010000003">
    <property type="protein sequence ID" value="GAA5091774.1"/>
    <property type="molecule type" value="Genomic_DNA"/>
</dbReference>
<evidence type="ECO:0000313" key="2">
    <source>
        <dbReference type="Proteomes" id="UP001500353"/>
    </source>
</evidence>
<sequence>MEKTIRFYLLLYQEDVEYLFRNNFRELPVKEISSTYSLEGIENFAVNMMKYKHEPLITAKVICDFERYKEYKDSQQEDEEYINEFGDFTKIAVEAINYSVIDKINVINIFGKKLQEIDKNIYDILDDESRFFKSRLNQFIHSNSREIIPYNYFGRIAAEKKESPTFTDKEIQQQIKYAIAEEEITLKNAKERTATINSVEEAVDFLINEDLEQKDLDHIKNKSLATRFDESGEHFGYNMYLRNIFIYPNKNKIFLENLENYNSHYLIDRGEFGEGIIEDLLWRKVNNCETTEENSEKIKEIQKRINKNIEGDSYWNLYMKIKMLSYNFKDEEIEKYLELEDQSENDEDNFYEYYYQQKALLARLNEKEREIFENLKQDYFNVQNILNKLKI</sequence>
<organism evidence="1 2">
    <name type="scientific">Chryseobacterium ginsengisoli</name>
    <dbReference type="NCBI Taxonomy" id="363853"/>
    <lineage>
        <taxon>Bacteria</taxon>
        <taxon>Pseudomonadati</taxon>
        <taxon>Bacteroidota</taxon>
        <taxon>Flavobacteriia</taxon>
        <taxon>Flavobacteriales</taxon>
        <taxon>Weeksellaceae</taxon>
        <taxon>Chryseobacterium group</taxon>
        <taxon>Chryseobacterium</taxon>
    </lineage>
</organism>
<keyword evidence="2" id="KW-1185">Reference proteome</keyword>
<accession>A0ABP9M674</accession>
<comment type="caution">
    <text evidence="1">The sequence shown here is derived from an EMBL/GenBank/DDBJ whole genome shotgun (WGS) entry which is preliminary data.</text>
</comment>
<reference evidence="2" key="1">
    <citation type="journal article" date="2019" name="Int. J. Syst. Evol. Microbiol.">
        <title>The Global Catalogue of Microorganisms (GCM) 10K type strain sequencing project: providing services to taxonomists for standard genome sequencing and annotation.</title>
        <authorList>
            <consortium name="The Broad Institute Genomics Platform"/>
            <consortium name="The Broad Institute Genome Sequencing Center for Infectious Disease"/>
            <person name="Wu L."/>
            <person name="Ma J."/>
        </authorList>
    </citation>
    <scope>NUCLEOTIDE SEQUENCE [LARGE SCALE GENOMIC DNA]</scope>
    <source>
        <strain evidence="2">JCM 18019</strain>
    </source>
</reference>